<keyword evidence="2" id="KW-0902">Two-component regulatory system</keyword>
<reference evidence="9 10" key="1">
    <citation type="submission" date="2017-05" db="EMBL/GenBank/DDBJ databases">
        <title>Complete and WGS of Bordetella genogroups.</title>
        <authorList>
            <person name="Spilker T."/>
            <person name="Lipuma J."/>
        </authorList>
    </citation>
    <scope>NUCLEOTIDE SEQUENCE [LARGE SCALE GENOMIC DNA]</scope>
    <source>
        <strain evidence="9 10">AU3139</strain>
    </source>
</reference>
<name>A0ABX4FLG4_9BORD</name>
<evidence type="ECO:0000256" key="4">
    <source>
        <dbReference type="ARBA" id="ARBA00023125"/>
    </source>
</evidence>
<evidence type="ECO:0000256" key="1">
    <source>
        <dbReference type="ARBA" id="ARBA00022553"/>
    </source>
</evidence>
<evidence type="ECO:0000313" key="9">
    <source>
        <dbReference type="EMBL" id="OZI82047.1"/>
    </source>
</evidence>
<dbReference type="PROSITE" id="PS50110">
    <property type="entry name" value="RESPONSE_REGULATORY"/>
    <property type="match status" value="1"/>
</dbReference>
<evidence type="ECO:0000259" key="8">
    <source>
        <dbReference type="PROSITE" id="PS50110"/>
    </source>
</evidence>
<dbReference type="InterPro" id="IPR009057">
    <property type="entry name" value="Homeodomain-like_sf"/>
</dbReference>
<keyword evidence="5" id="KW-0804">Transcription</keyword>
<keyword evidence="3" id="KW-0805">Transcription regulation</keyword>
<comment type="caution">
    <text evidence="9">The sequence shown here is derived from an EMBL/GenBank/DDBJ whole genome shotgun (WGS) entry which is preliminary data.</text>
</comment>
<dbReference type="Proteomes" id="UP000216524">
    <property type="component" value="Unassembled WGS sequence"/>
</dbReference>
<dbReference type="InterPro" id="IPR039420">
    <property type="entry name" value="WalR-like"/>
</dbReference>
<dbReference type="InterPro" id="IPR001789">
    <property type="entry name" value="Sig_transdc_resp-reg_receiver"/>
</dbReference>
<dbReference type="PANTHER" id="PTHR48111">
    <property type="entry name" value="REGULATOR OF RPOS"/>
    <property type="match status" value="1"/>
</dbReference>
<evidence type="ECO:0000256" key="6">
    <source>
        <dbReference type="PROSITE-ProRule" id="PRU00169"/>
    </source>
</evidence>
<dbReference type="EMBL" id="NEVV01000001">
    <property type="protein sequence ID" value="OZI82047.1"/>
    <property type="molecule type" value="Genomic_DNA"/>
</dbReference>
<feature type="domain" description="Response regulatory" evidence="8">
    <location>
        <begin position="12"/>
        <end position="128"/>
    </location>
</feature>
<dbReference type="PANTHER" id="PTHR48111:SF1">
    <property type="entry name" value="TWO-COMPONENT RESPONSE REGULATOR ORR33"/>
    <property type="match status" value="1"/>
</dbReference>
<proteinExistence type="predicted"/>
<evidence type="ECO:0000256" key="2">
    <source>
        <dbReference type="ARBA" id="ARBA00023012"/>
    </source>
</evidence>
<feature type="domain" description="HTH araC/xylS-type" evidence="7">
    <location>
        <begin position="151"/>
        <end position="249"/>
    </location>
</feature>
<evidence type="ECO:0000313" key="10">
    <source>
        <dbReference type="Proteomes" id="UP000216524"/>
    </source>
</evidence>
<gene>
    <name evidence="9" type="ORF">CAL23_10235</name>
</gene>
<dbReference type="PROSITE" id="PS01124">
    <property type="entry name" value="HTH_ARAC_FAMILY_2"/>
    <property type="match status" value="1"/>
</dbReference>
<dbReference type="Gene3D" id="1.10.10.60">
    <property type="entry name" value="Homeodomain-like"/>
    <property type="match status" value="1"/>
</dbReference>
<dbReference type="CDD" id="cd19920">
    <property type="entry name" value="REC_PA4781-like"/>
    <property type="match status" value="1"/>
</dbReference>
<dbReference type="GO" id="GO:0003677">
    <property type="term" value="F:DNA binding"/>
    <property type="evidence" value="ECO:0007669"/>
    <property type="project" value="UniProtKB-KW"/>
</dbReference>
<dbReference type="InterPro" id="IPR011006">
    <property type="entry name" value="CheY-like_superfamily"/>
</dbReference>
<evidence type="ECO:0000256" key="5">
    <source>
        <dbReference type="ARBA" id="ARBA00023163"/>
    </source>
</evidence>
<keyword evidence="10" id="KW-1185">Reference proteome</keyword>
<accession>A0ABX4FLG4</accession>
<dbReference type="SMART" id="SM00448">
    <property type="entry name" value="REC"/>
    <property type="match status" value="1"/>
</dbReference>
<dbReference type="RefSeq" id="WP_033459878.1">
    <property type="nucleotide sequence ID" value="NZ_CP021107.1"/>
</dbReference>
<dbReference type="SUPFAM" id="SSF46689">
    <property type="entry name" value="Homeodomain-like"/>
    <property type="match status" value="2"/>
</dbReference>
<dbReference type="SUPFAM" id="SSF52172">
    <property type="entry name" value="CheY-like"/>
    <property type="match status" value="1"/>
</dbReference>
<sequence length="255" mass="27434">MESPAPLTDNGHLLLVDDQLDELRVLIELLRQANYRISVAFDGAQAYQRAVARMPDLILMDVRMPGTDGFAACRLLKSNPATARIPVLFLSSMADLDHRLEGLENGGSDYVLKPFEPAEVLARIRIHLGAAPAGPACAVGANPSHDEVLVQAARRHLATRLSEPPRLGELARRLGTHEKRLTRAFRAVLGMTVFEYLQDQRLGAAAGLLAGSSLSVALIAEETGFSSAANLATAFRLRYAMTPTAYRARAGAAGP</sequence>
<keyword evidence="1 6" id="KW-0597">Phosphoprotein</keyword>
<dbReference type="Gene3D" id="3.40.50.2300">
    <property type="match status" value="1"/>
</dbReference>
<dbReference type="Pfam" id="PF12833">
    <property type="entry name" value="HTH_18"/>
    <property type="match status" value="1"/>
</dbReference>
<keyword evidence="4 9" id="KW-0238">DNA-binding</keyword>
<dbReference type="InterPro" id="IPR018060">
    <property type="entry name" value="HTH_AraC"/>
</dbReference>
<evidence type="ECO:0000256" key="3">
    <source>
        <dbReference type="ARBA" id="ARBA00023015"/>
    </source>
</evidence>
<dbReference type="SMART" id="SM00342">
    <property type="entry name" value="HTH_ARAC"/>
    <property type="match status" value="1"/>
</dbReference>
<protein>
    <submittedName>
        <fullName evidence="9">DNA-binding response regulator</fullName>
    </submittedName>
</protein>
<organism evidence="9 10">
    <name type="scientific">Bordetella genomosp. 6</name>
    <dbReference type="NCBI Taxonomy" id="463024"/>
    <lineage>
        <taxon>Bacteria</taxon>
        <taxon>Pseudomonadati</taxon>
        <taxon>Pseudomonadota</taxon>
        <taxon>Betaproteobacteria</taxon>
        <taxon>Burkholderiales</taxon>
        <taxon>Alcaligenaceae</taxon>
        <taxon>Bordetella</taxon>
    </lineage>
</organism>
<evidence type="ECO:0000259" key="7">
    <source>
        <dbReference type="PROSITE" id="PS01124"/>
    </source>
</evidence>
<feature type="modified residue" description="4-aspartylphosphate" evidence="6">
    <location>
        <position position="61"/>
    </location>
</feature>
<dbReference type="Pfam" id="PF00072">
    <property type="entry name" value="Response_reg"/>
    <property type="match status" value="1"/>
</dbReference>